<dbReference type="RefSeq" id="WP_211466882.1">
    <property type="nucleotide sequence ID" value="NZ_JAGSXH010000024.1"/>
</dbReference>
<keyword evidence="4" id="KW-1185">Reference proteome</keyword>
<dbReference type="InterPro" id="IPR042070">
    <property type="entry name" value="PucR_C-HTH_sf"/>
</dbReference>
<dbReference type="Proteomes" id="UP000677913">
    <property type="component" value="Unassembled WGS sequence"/>
</dbReference>
<sequence>MDQFVRHLVAQWCVQLPEYPTLRGPDVAAATRQAVLTFLRRVEGDAAAEHEARVMFRRRAASRAEEGMPLPILLRCYTIGARALFEQLCAAADRDEQAALPEVARLLLVSQDEAIAEVARAYEEELALLAAARGDRRRELVRDLVAGVAPKEPAALAEFGLDQGATVLALSFGEPADGAADAAVHRRLHRLHETIDAHFGGLVPVLLERGGGHVLVPRHGSASGGAEPAPPIGEDLVRRLTRTWGGPVHVAMSAAVQPEWIGAAARTADEILRLVCALGRAPGVYALQDVLLEYHLTRHDESADLLGGLLDPLAGRPDLLETLRVFLQEDYDRRRTAARLGLHPNTVDNRMARVTELTGLDPATPRGVALLMTTLALRDLR</sequence>
<proteinExistence type="predicted"/>
<evidence type="ECO:0000259" key="1">
    <source>
        <dbReference type="Pfam" id="PF13556"/>
    </source>
</evidence>
<feature type="domain" description="RsbT co-antagonist protein RsbRD N-terminal" evidence="2">
    <location>
        <begin position="3"/>
        <end position="137"/>
    </location>
</feature>
<dbReference type="Pfam" id="PF13556">
    <property type="entry name" value="HTH_30"/>
    <property type="match status" value="1"/>
</dbReference>
<dbReference type="PANTHER" id="PTHR33744">
    <property type="entry name" value="CARBOHYDRATE DIACID REGULATOR"/>
    <property type="match status" value="1"/>
</dbReference>
<reference evidence="3" key="1">
    <citation type="submission" date="2021-04" db="EMBL/GenBank/DDBJ databases">
        <title>Genome based classification of Actinospica acidithermotolerans sp. nov., an actinobacterium isolated from an Indonesian hot spring.</title>
        <authorList>
            <person name="Kusuma A.B."/>
            <person name="Putra K.E."/>
            <person name="Nafisah S."/>
            <person name="Loh J."/>
            <person name="Nouioui I."/>
            <person name="Goodfellow M."/>
        </authorList>
    </citation>
    <scope>NUCLEOTIDE SEQUENCE</scope>
    <source>
        <strain evidence="3">DSM 45618</strain>
    </source>
</reference>
<organism evidence="3 4">
    <name type="scientific">Actinocrinis puniceicyclus</name>
    <dbReference type="NCBI Taxonomy" id="977794"/>
    <lineage>
        <taxon>Bacteria</taxon>
        <taxon>Bacillati</taxon>
        <taxon>Actinomycetota</taxon>
        <taxon>Actinomycetes</taxon>
        <taxon>Catenulisporales</taxon>
        <taxon>Actinospicaceae</taxon>
        <taxon>Actinocrinis</taxon>
    </lineage>
</organism>
<comment type="caution">
    <text evidence="3">The sequence shown here is derived from an EMBL/GenBank/DDBJ whole genome shotgun (WGS) entry which is preliminary data.</text>
</comment>
<name>A0A8J8BAT7_9ACTN</name>
<evidence type="ECO:0000259" key="2">
    <source>
        <dbReference type="Pfam" id="PF14361"/>
    </source>
</evidence>
<dbReference type="AlphaFoldDB" id="A0A8J8BAT7"/>
<gene>
    <name evidence="3" type="ORF">KGA66_09640</name>
</gene>
<dbReference type="Pfam" id="PF14361">
    <property type="entry name" value="RsbRD_N"/>
    <property type="match status" value="1"/>
</dbReference>
<feature type="domain" description="PucR C-terminal helix-turn-helix" evidence="1">
    <location>
        <begin position="319"/>
        <end position="375"/>
    </location>
</feature>
<dbReference type="InterPro" id="IPR025751">
    <property type="entry name" value="RsbRD_N_dom"/>
</dbReference>
<accession>A0A8J8BAT7</accession>
<protein>
    <submittedName>
        <fullName evidence="3">Helix-turn-helix domain-containing protein</fullName>
    </submittedName>
</protein>
<evidence type="ECO:0000313" key="4">
    <source>
        <dbReference type="Proteomes" id="UP000677913"/>
    </source>
</evidence>
<dbReference type="InterPro" id="IPR025736">
    <property type="entry name" value="PucR_C-HTH_dom"/>
</dbReference>
<evidence type="ECO:0000313" key="3">
    <source>
        <dbReference type="EMBL" id="MBS2963307.1"/>
    </source>
</evidence>
<dbReference type="Gene3D" id="1.10.10.2840">
    <property type="entry name" value="PucR C-terminal helix-turn-helix domain"/>
    <property type="match status" value="1"/>
</dbReference>
<dbReference type="PANTHER" id="PTHR33744:SF7">
    <property type="entry name" value="PUCR FAMILY TRANSCRIPTIONAL REGULATOR"/>
    <property type="match status" value="1"/>
</dbReference>
<dbReference type="EMBL" id="JAGSXH010000024">
    <property type="protein sequence ID" value="MBS2963307.1"/>
    <property type="molecule type" value="Genomic_DNA"/>
</dbReference>
<dbReference type="InterPro" id="IPR051448">
    <property type="entry name" value="CdaR-like_regulators"/>
</dbReference>